<accession>A0ABD5UC89</accession>
<protein>
    <submittedName>
        <fullName evidence="1">Pyridoxamine 5'-phosphate oxidase family protein</fullName>
    </submittedName>
</protein>
<dbReference type="EMBL" id="JBHSXM010000003">
    <property type="protein sequence ID" value="MFC6838192.1"/>
    <property type="molecule type" value="Genomic_DNA"/>
</dbReference>
<proteinExistence type="predicted"/>
<comment type="caution">
    <text evidence="1">The sequence shown here is derived from an EMBL/GenBank/DDBJ whole genome shotgun (WGS) entry which is preliminary data.</text>
</comment>
<dbReference type="InterPro" id="IPR024747">
    <property type="entry name" value="Pyridox_Oxase-rel"/>
</dbReference>
<keyword evidence="2" id="KW-1185">Reference proteome</keyword>
<name>A0ABD5UC89_9EURY</name>
<reference evidence="1 2" key="1">
    <citation type="journal article" date="2019" name="Int. J. Syst. Evol. Microbiol.">
        <title>The Global Catalogue of Microorganisms (GCM) 10K type strain sequencing project: providing services to taxonomists for standard genome sequencing and annotation.</title>
        <authorList>
            <consortium name="The Broad Institute Genomics Platform"/>
            <consortium name="The Broad Institute Genome Sequencing Center for Infectious Disease"/>
            <person name="Wu L."/>
            <person name="Ma J."/>
        </authorList>
    </citation>
    <scope>NUCLEOTIDE SEQUENCE [LARGE SCALE GENOMIC DNA]</scope>
    <source>
        <strain evidence="1 2">PSRA2</strain>
    </source>
</reference>
<dbReference type="Pfam" id="PF12900">
    <property type="entry name" value="Pyridox_ox_2"/>
    <property type="match status" value="1"/>
</dbReference>
<dbReference type="Proteomes" id="UP001596406">
    <property type="component" value="Unassembled WGS sequence"/>
</dbReference>
<evidence type="ECO:0000313" key="2">
    <source>
        <dbReference type="Proteomes" id="UP001596406"/>
    </source>
</evidence>
<dbReference type="SUPFAM" id="SSF50475">
    <property type="entry name" value="FMN-binding split barrel"/>
    <property type="match status" value="1"/>
</dbReference>
<dbReference type="AlphaFoldDB" id="A0ABD5UC89"/>
<dbReference type="InterPro" id="IPR012349">
    <property type="entry name" value="Split_barrel_FMN-bd"/>
</dbReference>
<sequence>MEHIEFVYTMGMDEADVERRLRDAEAGVLSLADGDDAYAVPVSHHYEDGSVFFRLSDDAHSEKLAFVETTRRACFVVYGVEGADESWSVVATGTLRPVEGAAAERFDAAGINDRFGPLRVFDEAIDEVDVVVLELDVEEVTGRRTT</sequence>
<dbReference type="Gene3D" id="2.30.110.10">
    <property type="entry name" value="Electron Transport, Fmn-binding Protein, Chain A"/>
    <property type="match status" value="1"/>
</dbReference>
<dbReference type="RefSeq" id="WP_304449909.1">
    <property type="nucleotide sequence ID" value="NZ_JARRAH010000003.1"/>
</dbReference>
<organism evidence="1 2">
    <name type="scientific">Halomarina ordinaria</name>
    <dbReference type="NCBI Taxonomy" id="3033939"/>
    <lineage>
        <taxon>Archaea</taxon>
        <taxon>Methanobacteriati</taxon>
        <taxon>Methanobacteriota</taxon>
        <taxon>Stenosarchaea group</taxon>
        <taxon>Halobacteria</taxon>
        <taxon>Halobacteriales</taxon>
        <taxon>Natronomonadaceae</taxon>
        <taxon>Halomarina</taxon>
    </lineage>
</organism>
<evidence type="ECO:0000313" key="1">
    <source>
        <dbReference type="EMBL" id="MFC6838192.1"/>
    </source>
</evidence>
<gene>
    <name evidence="1" type="ORF">ACFQHK_17055</name>
</gene>